<comment type="subcellular location">
    <subcellularLocation>
        <location evidence="1">Cell membrane</location>
        <topology evidence="1">Multi-pass membrane protein</topology>
    </subcellularLocation>
</comment>
<dbReference type="AlphaFoldDB" id="A4TUY5"/>
<keyword evidence="3 6" id="KW-0812">Transmembrane</keyword>
<dbReference type="InterPro" id="IPR030922">
    <property type="entry name" value="LptF"/>
</dbReference>
<evidence type="ECO:0000256" key="5">
    <source>
        <dbReference type="ARBA" id="ARBA00023136"/>
    </source>
</evidence>
<evidence type="ECO:0000256" key="6">
    <source>
        <dbReference type="SAM" id="Phobius"/>
    </source>
</evidence>
<evidence type="ECO:0000256" key="3">
    <source>
        <dbReference type="ARBA" id="ARBA00022692"/>
    </source>
</evidence>
<reference evidence="7" key="1">
    <citation type="journal article" date="2007" name="J. Bacteriol.">
        <title>Comparative genome analysis of four magnetotactic bacteria reveals a complex set of group-specific genes implicated in magnetosome biomineralization and function.</title>
        <authorList>
            <person name="Richter M."/>
            <person name="Kube M."/>
            <person name="Bazylinski D.A."/>
            <person name="Lombardot T."/>
            <person name="Gloeckner F.O."/>
            <person name="Reinhardt R."/>
            <person name="Schueler D."/>
        </authorList>
    </citation>
    <scope>NUCLEOTIDE SEQUENCE</scope>
    <source>
        <strain evidence="7">MSR-1</strain>
    </source>
</reference>
<protein>
    <submittedName>
        <fullName evidence="7">Uncharacterized protein</fullName>
    </submittedName>
</protein>
<evidence type="ECO:0000313" key="7">
    <source>
        <dbReference type="EMBL" id="CAM74442.1"/>
    </source>
</evidence>
<feature type="transmembrane region" description="Helical" evidence="6">
    <location>
        <begin position="282"/>
        <end position="300"/>
    </location>
</feature>
<keyword evidence="2" id="KW-1003">Cell membrane</keyword>
<name>A4TUY5_9PROT</name>
<dbReference type="NCBIfam" id="TIGR04407">
    <property type="entry name" value="LptF_YjgP"/>
    <property type="match status" value="1"/>
</dbReference>
<dbReference type="GO" id="GO:0055085">
    <property type="term" value="P:transmembrane transport"/>
    <property type="evidence" value="ECO:0007669"/>
    <property type="project" value="InterPro"/>
</dbReference>
<feature type="transmembrane region" description="Helical" evidence="6">
    <location>
        <begin position="56"/>
        <end position="77"/>
    </location>
</feature>
<evidence type="ECO:0000256" key="1">
    <source>
        <dbReference type="ARBA" id="ARBA00004651"/>
    </source>
</evidence>
<dbReference type="GO" id="GO:0043190">
    <property type="term" value="C:ATP-binding cassette (ABC) transporter complex"/>
    <property type="evidence" value="ECO:0007669"/>
    <property type="project" value="InterPro"/>
</dbReference>
<dbReference type="InterPro" id="IPR005495">
    <property type="entry name" value="LptG/LptF_permease"/>
</dbReference>
<sequence>MTGITRYFLRQLAVGMLFVSAALTCVLWLTQSLRLIEMIVNQGISVTTFLKLTGMLMPSFLVVIIPIALFAVILFTYNKLNTDRELVVLRAAGLSNWALAKPALILAGIATIMGYVLSVWIIPQTVQNFREVQWSIRNDISNLLLQEGTFNKFGKGVTIYVRTRTSEGELLGLLVHDKRSPTKPVTLMAEKGALVFTETGPRILMVNGNRQQLPDGTGQLSVLNFDSYTVDLSMSGGDNGSRFRDARELSMAELLNADEAQMGVTDYRRAKGELHQRLTSPLYSLGYTLIALATLLTAGFDRRGQTVTILTAIGLMVGVQAAVLGLANLSASKPIFLPFLYVLAVLPLVLGPWWLLRSSRRPPFRRALAAQPA</sequence>
<keyword evidence="4 6" id="KW-1133">Transmembrane helix</keyword>
<feature type="transmembrane region" description="Helical" evidence="6">
    <location>
        <begin position="12"/>
        <end position="36"/>
    </location>
</feature>
<dbReference type="PANTHER" id="PTHR33529:SF6">
    <property type="entry name" value="YJGP_YJGQ FAMILY PERMEASE"/>
    <property type="match status" value="1"/>
</dbReference>
<organism evidence="7">
    <name type="scientific">Magnetospirillum gryphiswaldense</name>
    <dbReference type="NCBI Taxonomy" id="55518"/>
    <lineage>
        <taxon>Bacteria</taxon>
        <taxon>Pseudomonadati</taxon>
        <taxon>Pseudomonadota</taxon>
        <taxon>Alphaproteobacteria</taxon>
        <taxon>Rhodospirillales</taxon>
        <taxon>Rhodospirillaceae</taxon>
        <taxon>Magnetospirillum</taxon>
    </lineage>
</organism>
<proteinExistence type="predicted"/>
<dbReference type="PANTHER" id="PTHR33529">
    <property type="entry name" value="SLR0882 PROTEIN-RELATED"/>
    <property type="match status" value="1"/>
</dbReference>
<evidence type="ECO:0000256" key="2">
    <source>
        <dbReference type="ARBA" id="ARBA00022475"/>
    </source>
</evidence>
<feature type="transmembrane region" description="Helical" evidence="6">
    <location>
        <begin position="98"/>
        <end position="122"/>
    </location>
</feature>
<evidence type="ECO:0000256" key="4">
    <source>
        <dbReference type="ARBA" id="ARBA00022989"/>
    </source>
</evidence>
<keyword evidence="5 6" id="KW-0472">Membrane</keyword>
<dbReference type="GO" id="GO:0015920">
    <property type="term" value="P:lipopolysaccharide transport"/>
    <property type="evidence" value="ECO:0007669"/>
    <property type="project" value="TreeGrafter"/>
</dbReference>
<feature type="transmembrane region" description="Helical" evidence="6">
    <location>
        <begin position="307"/>
        <end position="329"/>
    </location>
</feature>
<gene>
    <name evidence="7" type="ORF">MGR_2851</name>
</gene>
<accession>A4TUY5</accession>
<dbReference type="EMBL" id="CU459003">
    <property type="protein sequence ID" value="CAM74442.1"/>
    <property type="molecule type" value="Genomic_DNA"/>
</dbReference>
<dbReference type="Pfam" id="PF03739">
    <property type="entry name" value="LptF_LptG"/>
    <property type="match status" value="1"/>
</dbReference>
<feature type="transmembrane region" description="Helical" evidence="6">
    <location>
        <begin position="335"/>
        <end position="356"/>
    </location>
</feature>